<dbReference type="GO" id="GO:0000076">
    <property type="term" value="P:DNA replication checkpoint signaling"/>
    <property type="evidence" value="ECO:0007669"/>
    <property type="project" value="TreeGrafter"/>
</dbReference>
<dbReference type="InterPro" id="IPR044998">
    <property type="entry name" value="Timeless"/>
</dbReference>
<dbReference type="PANTHER" id="PTHR22940">
    <property type="entry name" value="TIMEOUT/TIMELESS-2"/>
    <property type="match status" value="1"/>
</dbReference>
<evidence type="ECO:0000256" key="1">
    <source>
        <dbReference type="ARBA" id="ARBA00004123"/>
    </source>
</evidence>
<feature type="compositionally biased region" description="Basic and acidic residues" evidence="5">
    <location>
        <begin position="1181"/>
        <end position="1195"/>
    </location>
</feature>
<dbReference type="GO" id="GO:0043111">
    <property type="term" value="P:replication fork arrest"/>
    <property type="evidence" value="ECO:0007669"/>
    <property type="project" value="TreeGrafter"/>
</dbReference>
<dbReference type="RefSeq" id="XP_021884351.1">
    <property type="nucleotide sequence ID" value="XM_022023127.1"/>
</dbReference>
<evidence type="ECO:0000259" key="6">
    <source>
        <dbReference type="Pfam" id="PF04821"/>
    </source>
</evidence>
<dbReference type="Pfam" id="PF04821">
    <property type="entry name" value="TIMELESS"/>
    <property type="match status" value="1"/>
</dbReference>
<dbReference type="InParanoid" id="A0A1Y2GWB1"/>
<dbReference type="Proteomes" id="UP000193648">
    <property type="component" value="Unassembled WGS sequence"/>
</dbReference>
<keyword evidence="3" id="KW-0539">Nucleus</keyword>
<keyword evidence="4" id="KW-0131">Cell cycle</keyword>
<feature type="region of interest" description="Disordered" evidence="5">
    <location>
        <begin position="1094"/>
        <end position="1209"/>
    </location>
</feature>
<dbReference type="PANTHER" id="PTHR22940:SF4">
    <property type="entry name" value="PROTEIN TIMELESS HOMOLOG"/>
    <property type="match status" value="1"/>
</dbReference>
<dbReference type="STRING" id="64571.A0A1Y2GWB1"/>
<evidence type="ECO:0000256" key="3">
    <source>
        <dbReference type="ARBA" id="ARBA00023242"/>
    </source>
</evidence>
<comment type="subcellular location">
    <subcellularLocation>
        <location evidence="1">Nucleus</location>
    </subcellularLocation>
</comment>
<sequence>MDPDTESMLVSTCLALGGFEDVSTDMDDDRQEYVMGDECLGCLKDIKKFIKYYDEPGDNVVLTFLGKMKILEKDLIPIILLNSPAEDNPVKERLILACIELIVPMTWIIDYKELQKMVASEEDNSLVGNLHQRLELLREYKKAFLTPGVLQAVLSVMVKPLEVSERLRTTRDFAIIRLGLSLLRNLVAIPDAESKTSGTMDQYIRSIMQEELITRFEKEGITALLIFLASSASNPKYSDFNAMTLEILYYMFIGIDPEALLSTASERKANAQLLELLNKEEKAKSIQSSAGRKRHDRFGTTAEIRLQDGSRVVLHSKGSLFKSFESQIDTSKKAKTRTKRHKEFDEYKKSIRSTGLRQLRTLAETLLGNGFNALFGSLHRDIEMMREKIKGYHRPQYYYVMAFMLKFQRLYLEHVEKEYAEQKKQAQDRAYQLEGVEKAYQDALQKCDYDLIAVVIDKTCVFQLIGYLRDHMDMKFKDRQWDEIRRIINCFQEMLMTLYAMTKSPNEDYRDASDIVQNNLYYEDSTLELFLNLARQYSTQSQLYLHTLVRMIHILLKTLESYSKSKSHMFILKKRAIKKRKDKEKNDAGVKDNEHQQAANVGDGNPTQAQSEAQPMQDVQQESSQAEKERERTEDDEENEADIPTHTMHEHQFVFKEFERRFATESVIHTYCAFLENFHELDETQLHWAASMFHRMAVNAKNPAIFYKLSTLHLFHTILQSNHPDAKRDMVPLISYVLHQFFKKMREYPLLMVEVFYQKTSKTCLDINVGREEAEKAKKEISEKREKKLMETELKIDPNQPESEQIKIAVTALLDEDERELVEWVVELLKDAVARRHLMTFDSESELEQNPSLMHSIESVEDIAIVPDNPARQQAIRIMPRFRLLLNLLQFRKEIALDGIHYIIPKAIPTDTLSQNQEIIESVLEEDPKNYSHYDYSALIQKINASAKKKPKRRDESGERREREAVVKNPVAYHSAEYVIDSEDDDESYFEAEKRLRTRIGDEFQRAEEKQMLINAKNELLKNQKRKKKLIPENESKGKGYYEVGKQLKERLQEHHSTMAMGEQREHENNMLQQRQYQGSGLLRNMTKSNKRVSISLADDEDEEEVVEEEGDEEGRVSHLFRFSDSEEDDQATRPAPKSLSDVESNAESDDNGKTYKLSRALPRQQYGVRKRVILSDDSDNDKGGSENSDGDKSTSARTGSLTQRLEAQTAVNNKRRIILADSDVDEDEGMAEDRYSAGRGVLSNLSASNDRPAKKKAAIEDNNVF</sequence>
<evidence type="ECO:0000256" key="4">
    <source>
        <dbReference type="ARBA" id="ARBA00023306"/>
    </source>
</evidence>
<feature type="region of interest" description="Disordered" evidence="5">
    <location>
        <begin position="1243"/>
        <end position="1266"/>
    </location>
</feature>
<evidence type="ECO:0000313" key="8">
    <source>
        <dbReference type="Proteomes" id="UP000193648"/>
    </source>
</evidence>
<dbReference type="EMBL" id="MCFF01000006">
    <property type="protein sequence ID" value="ORZ26588.1"/>
    <property type="molecule type" value="Genomic_DNA"/>
</dbReference>
<feature type="region of interest" description="Disordered" evidence="5">
    <location>
        <begin position="581"/>
        <end position="646"/>
    </location>
</feature>
<feature type="compositionally biased region" description="Basic and acidic residues" evidence="5">
    <location>
        <begin position="1114"/>
        <end position="1125"/>
    </location>
</feature>
<feature type="region of interest" description="Disordered" evidence="5">
    <location>
        <begin position="945"/>
        <end position="965"/>
    </location>
</feature>
<dbReference type="InterPro" id="IPR006906">
    <property type="entry name" value="Timeless_N"/>
</dbReference>
<dbReference type="GO" id="GO:0003677">
    <property type="term" value="F:DNA binding"/>
    <property type="evidence" value="ECO:0007669"/>
    <property type="project" value="TreeGrafter"/>
</dbReference>
<proteinExistence type="predicted"/>
<feature type="compositionally biased region" description="Polar residues" evidence="5">
    <location>
        <begin position="1196"/>
        <end position="1209"/>
    </location>
</feature>
<organism evidence="7 8">
    <name type="scientific">Lobosporangium transversale</name>
    <dbReference type="NCBI Taxonomy" id="64571"/>
    <lineage>
        <taxon>Eukaryota</taxon>
        <taxon>Fungi</taxon>
        <taxon>Fungi incertae sedis</taxon>
        <taxon>Mucoromycota</taxon>
        <taxon>Mortierellomycotina</taxon>
        <taxon>Mortierellomycetes</taxon>
        <taxon>Mortierellales</taxon>
        <taxon>Mortierellaceae</taxon>
        <taxon>Lobosporangium</taxon>
    </lineage>
</organism>
<keyword evidence="2" id="KW-0236">DNA replication inhibitor</keyword>
<feature type="compositionally biased region" description="Acidic residues" evidence="5">
    <location>
        <begin position="1098"/>
        <end position="1113"/>
    </location>
</feature>
<comment type="caution">
    <text evidence="7">The sequence shown here is derived from an EMBL/GenBank/DDBJ whole genome shotgun (WGS) entry which is preliminary data.</text>
</comment>
<feature type="compositionally biased region" description="Basic and acidic residues" evidence="5">
    <location>
        <begin position="953"/>
        <end position="965"/>
    </location>
</feature>
<dbReference type="GO" id="GO:0006281">
    <property type="term" value="P:DNA repair"/>
    <property type="evidence" value="ECO:0007669"/>
    <property type="project" value="TreeGrafter"/>
</dbReference>
<evidence type="ECO:0000313" key="7">
    <source>
        <dbReference type="EMBL" id="ORZ26588.1"/>
    </source>
</evidence>
<evidence type="ECO:0000256" key="2">
    <source>
        <dbReference type="ARBA" id="ARBA00022880"/>
    </source>
</evidence>
<dbReference type="OrthoDB" id="310853at2759"/>
<accession>A0A1Y2GWB1</accession>
<name>A0A1Y2GWB1_9FUNG</name>
<feature type="compositionally biased region" description="Polar residues" evidence="5">
    <location>
        <begin position="605"/>
        <end position="624"/>
    </location>
</feature>
<dbReference type="GO" id="GO:0031298">
    <property type="term" value="C:replication fork protection complex"/>
    <property type="evidence" value="ECO:0007669"/>
    <property type="project" value="TreeGrafter"/>
</dbReference>
<dbReference type="FunCoup" id="A0A1Y2GWB1">
    <property type="interactions" value="100"/>
</dbReference>
<protein>
    <submittedName>
        <fullName evidence="7">Timeless protein-domain-containing protein</fullName>
    </submittedName>
</protein>
<feature type="compositionally biased region" description="Basic and acidic residues" evidence="5">
    <location>
        <begin position="583"/>
        <end position="595"/>
    </location>
</feature>
<dbReference type="AlphaFoldDB" id="A0A1Y2GWB1"/>
<evidence type="ECO:0000256" key="5">
    <source>
        <dbReference type="SAM" id="MobiDB-lite"/>
    </source>
</evidence>
<feature type="domain" description="Timeless N-terminal" evidence="6">
    <location>
        <begin position="32"/>
        <end position="302"/>
    </location>
</feature>
<gene>
    <name evidence="7" type="ORF">BCR41DRAFT_347588</name>
</gene>
<dbReference type="GeneID" id="33564971"/>
<keyword evidence="8" id="KW-1185">Reference proteome</keyword>
<reference evidence="7 8" key="1">
    <citation type="submission" date="2016-07" db="EMBL/GenBank/DDBJ databases">
        <title>Pervasive Adenine N6-methylation of Active Genes in Fungi.</title>
        <authorList>
            <consortium name="DOE Joint Genome Institute"/>
            <person name="Mondo S.J."/>
            <person name="Dannebaum R.O."/>
            <person name="Kuo R.C."/>
            <person name="Labutti K."/>
            <person name="Haridas S."/>
            <person name="Kuo A."/>
            <person name="Salamov A."/>
            <person name="Ahrendt S.R."/>
            <person name="Lipzen A."/>
            <person name="Sullivan W."/>
            <person name="Andreopoulos W.B."/>
            <person name="Clum A."/>
            <person name="Lindquist E."/>
            <person name="Daum C."/>
            <person name="Ramamoorthy G.K."/>
            <person name="Gryganskyi A."/>
            <person name="Culley D."/>
            <person name="Magnuson J.K."/>
            <person name="James T.Y."/>
            <person name="O'Malley M.A."/>
            <person name="Stajich J.E."/>
            <person name="Spatafora J.W."/>
            <person name="Visel A."/>
            <person name="Grigoriev I.V."/>
        </authorList>
    </citation>
    <scope>NUCLEOTIDE SEQUENCE [LARGE SCALE GENOMIC DNA]</scope>
    <source>
        <strain evidence="7 8">NRRL 3116</strain>
    </source>
</reference>